<keyword evidence="4 5" id="KW-0143">Chaperone</keyword>
<gene>
    <name evidence="5" type="primary">rimM</name>
    <name evidence="8" type="ORF">AMYX_30880</name>
</gene>
<evidence type="ECO:0000256" key="2">
    <source>
        <dbReference type="ARBA" id="ARBA00022517"/>
    </source>
</evidence>
<dbReference type="GO" id="GO:0005840">
    <property type="term" value="C:ribosome"/>
    <property type="evidence" value="ECO:0007669"/>
    <property type="project" value="InterPro"/>
</dbReference>
<dbReference type="InterPro" id="IPR036976">
    <property type="entry name" value="RimM_N_sf"/>
</dbReference>
<dbReference type="InterPro" id="IPR011961">
    <property type="entry name" value="RimM"/>
</dbReference>
<evidence type="ECO:0000259" key="6">
    <source>
        <dbReference type="Pfam" id="PF01782"/>
    </source>
</evidence>
<dbReference type="GO" id="GO:0043022">
    <property type="term" value="F:ribosome binding"/>
    <property type="evidence" value="ECO:0007669"/>
    <property type="project" value="InterPro"/>
</dbReference>
<keyword evidence="9" id="KW-1185">Reference proteome</keyword>
<organism evidence="8 9">
    <name type="scientific">Anaeromyxobacter diazotrophicus</name>
    <dbReference type="NCBI Taxonomy" id="2590199"/>
    <lineage>
        <taxon>Bacteria</taxon>
        <taxon>Pseudomonadati</taxon>
        <taxon>Myxococcota</taxon>
        <taxon>Myxococcia</taxon>
        <taxon>Myxococcales</taxon>
        <taxon>Cystobacterineae</taxon>
        <taxon>Anaeromyxobacteraceae</taxon>
        <taxon>Anaeromyxobacter</taxon>
    </lineage>
</organism>
<dbReference type="Gene3D" id="2.30.30.240">
    <property type="entry name" value="PRC-barrel domain"/>
    <property type="match status" value="1"/>
</dbReference>
<dbReference type="GO" id="GO:0042274">
    <property type="term" value="P:ribosomal small subunit biogenesis"/>
    <property type="evidence" value="ECO:0007669"/>
    <property type="project" value="UniProtKB-UniRule"/>
</dbReference>
<sequence>MEPVRIGKVVRAIGLDGLVGVAGSEGALGGLERVALLRGDGPAQERRVVLARPQGRVWAVQLEGVRGRDAAEALVGSVVLAWREDLGEAGQDRHFWADLEGLPVVTVGGEAVGTVTGLYETGAVDVLVVTGRRGEVLLPLAPYVTVDRAAGRVVVDPPEGLLELAGEGREPEGGPGRGE</sequence>
<feature type="domain" description="Ribosome maturation factor RimM PRC barrel" evidence="7">
    <location>
        <begin position="96"/>
        <end position="161"/>
    </location>
</feature>
<dbReference type="Gene3D" id="2.40.30.60">
    <property type="entry name" value="RimM"/>
    <property type="match status" value="1"/>
</dbReference>
<dbReference type="SUPFAM" id="SSF50346">
    <property type="entry name" value="PRC-barrel domain"/>
    <property type="match status" value="1"/>
</dbReference>
<dbReference type="PANTHER" id="PTHR33692:SF1">
    <property type="entry name" value="RIBOSOME MATURATION FACTOR RIMM"/>
    <property type="match status" value="1"/>
</dbReference>
<name>A0A7I9VQV0_9BACT</name>
<dbReference type="Pfam" id="PF24986">
    <property type="entry name" value="PRC_RimM"/>
    <property type="match status" value="1"/>
</dbReference>
<comment type="domain">
    <text evidence="5">The PRC barrel domain binds ribosomal protein uS19.</text>
</comment>
<protein>
    <recommendedName>
        <fullName evidence="5">Ribosome maturation factor RimM</fullName>
    </recommendedName>
</protein>
<comment type="similarity">
    <text evidence="5">Belongs to the RimM family.</text>
</comment>
<dbReference type="InterPro" id="IPR002676">
    <property type="entry name" value="RimM_N"/>
</dbReference>
<comment type="subunit">
    <text evidence="5">Binds ribosomal protein uS19.</text>
</comment>
<feature type="domain" description="RimM N-terminal" evidence="6">
    <location>
        <begin position="6"/>
        <end position="84"/>
    </location>
</feature>
<evidence type="ECO:0000256" key="3">
    <source>
        <dbReference type="ARBA" id="ARBA00022552"/>
    </source>
</evidence>
<comment type="caution">
    <text evidence="8">The sequence shown here is derived from an EMBL/GenBank/DDBJ whole genome shotgun (WGS) entry which is preliminary data.</text>
</comment>
<evidence type="ECO:0000313" key="9">
    <source>
        <dbReference type="Proteomes" id="UP000503640"/>
    </source>
</evidence>
<evidence type="ECO:0000259" key="7">
    <source>
        <dbReference type="Pfam" id="PF24986"/>
    </source>
</evidence>
<comment type="function">
    <text evidence="5">An accessory protein needed during the final step in the assembly of 30S ribosomal subunit, possibly for assembly of the head region. Essential for efficient processing of 16S rRNA. May be needed both before and after RbfA during the maturation of 16S rRNA. It has affinity for free ribosomal 30S subunits but not for 70S ribosomes.</text>
</comment>
<dbReference type="GO" id="GO:0005737">
    <property type="term" value="C:cytoplasm"/>
    <property type="evidence" value="ECO:0007669"/>
    <property type="project" value="UniProtKB-SubCell"/>
</dbReference>
<reference evidence="9" key="1">
    <citation type="journal article" date="2020" name="Appl. Environ. Microbiol.">
        <title>Diazotrophic Anaeromyxobacter Isolates from Soils.</title>
        <authorList>
            <person name="Masuda Y."/>
            <person name="Yamanaka H."/>
            <person name="Xu Z.X."/>
            <person name="Shiratori Y."/>
            <person name="Aono T."/>
            <person name="Amachi S."/>
            <person name="Senoo K."/>
            <person name="Itoh H."/>
        </authorList>
    </citation>
    <scope>NUCLEOTIDE SEQUENCE [LARGE SCALE GENOMIC DNA]</scope>
    <source>
        <strain evidence="9">R267</strain>
    </source>
</reference>
<keyword evidence="2 5" id="KW-0690">Ribosome biogenesis</keyword>
<dbReference type="PANTHER" id="PTHR33692">
    <property type="entry name" value="RIBOSOME MATURATION FACTOR RIMM"/>
    <property type="match status" value="1"/>
</dbReference>
<accession>A0A7I9VQV0</accession>
<dbReference type="Proteomes" id="UP000503640">
    <property type="component" value="Unassembled WGS sequence"/>
</dbReference>
<evidence type="ECO:0000313" key="8">
    <source>
        <dbReference type="EMBL" id="GEJ58347.1"/>
    </source>
</evidence>
<evidence type="ECO:0000256" key="1">
    <source>
        <dbReference type="ARBA" id="ARBA00022490"/>
    </source>
</evidence>
<evidence type="ECO:0000256" key="5">
    <source>
        <dbReference type="HAMAP-Rule" id="MF_00014"/>
    </source>
</evidence>
<dbReference type="AlphaFoldDB" id="A0A7I9VQV0"/>
<keyword evidence="3 5" id="KW-0698">rRNA processing</keyword>
<dbReference type="HAMAP" id="MF_00014">
    <property type="entry name" value="Ribosome_mat_RimM"/>
    <property type="match status" value="1"/>
</dbReference>
<dbReference type="Pfam" id="PF01782">
    <property type="entry name" value="RimM"/>
    <property type="match status" value="1"/>
</dbReference>
<keyword evidence="1 5" id="KW-0963">Cytoplasm</keyword>
<dbReference type="EMBL" id="BJTG01000007">
    <property type="protein sequence ID" value="GEJ58347.1"/>
    <property type="molecule type" value="Genomic_DNA"/>
</dbReference>
<proteinExistence type="inferred from homology"/>
<dbReference type="InterPro" id="IPR056792">
    <property type="entry name" value="PRC_RimM"/>
</dbReference>
<evidence type="ECO:0000256" key="4">
    <source>
        <dbReference type="ARBA" id="ARBA00023186"/>
    </source>
</evidence>
<dbReference type="InterPro" id="IPR011033">
    <property type="entry name" value="PRC_barrel-like_sf"/>
</dbReference>
<dbReference type="NCBIfam" id="TIGR02273">
    <property type="entry name" value="16S_RimM"/>
    <property type="match status" value="1"/>
</dbReference>
<dbReference type="RefSeq" id="WP_176066798.1">
    <property type="nucleotide sequence ID" value="NZ_BJTG01000007.1"/>
</dbReference>
<comment type="subcellular location">
    <subcellularLocation>
        <location evidence="5">Cytoplasm</location>
    </subcellularLocation>
</comment>
<dbReference type="GO" id="GO:0006364">
    <property type="term" value="P:rRNA processing"/>
    <property type="evidence" value="ECO:0007669"/>
    <property type="project" value="UniProtKB-UniRule"/>
</dbReference>